<keyword evidence="2" id="KW-1185">Reference proteome</keyword>
<evidence type="ECO:0000313" key="2">
    <source>
        <dbReference type="Proteomes" id="UP001275315"/>
    </source>
</evidence>
<sequence length="59" mass="6999">MDAIRQIQEIKTYVKDLFLHDTTGHDVEHMQRVAQLAVYIAEKKAQIHTYVRLLHGYMM</sequence>
<accession>A0ABU5CPX8</accession>
<dbReference type="EMBL" id="JAWDIQ010000001">
    <property type="protein sequence ID" value="MDY0408275.1"/>
    <property type="molecule type" value="Genomic_DNA"/>
</dbReference>
<organism evidence="1 2">
    <name type="scientific">Paracerasibacillus soli</name>
    <dbReference type="NCBI Taxonomy" id="480284"/>
    <lineage>
        <taxon>Bacteria</taxon>
        <taxon>Bacillati</taxon>
        <taxon>Bacillota</taxon>
        <taxon>Bacilli</taxon>
        <taxon>Bacillales</taxon>
        <taxon>Bacillaceae</taxon>
        <taxon>Paracerasibacillus</taxon>
    </lineage>
</organism>
<dbReference type="RefSeq" id="WP_320379021.1">
    <property type="nucleotide sequence ID" value="NZ_JAWDIQ010000001.1"/>
</dbReference>
<dbReference type="Proteomes" id="UP001275315">
    <property type="component" value="Unassembled WGS sequence"/>
</dbReference>
<comment type="caution">
    <text evidence="1">The sequence shown here is derived from an EMBL/GenBank/DDBJ whole genome shotgun (WGS) entry which is preliminary data.</text>
</comment>
<gene>
    <name evidence="1" type="ORF">RWD45_06490</name>
</gene>
<evidence type="ECO:0000313" key="1">
    <source>
        <dbReference type="EMBL" id="MDY0408275.1"/>
    </source>
</evidence>
<protein>
    <submittedName>
        <fullName evidence="1">Uncharacterized protein</fullName>
    </submittedName>
</protein>
<proteinExistence type="predicted"/>
<reference evidence="1 2" key="1">
    <citation type="submission" date="2023-10" db="EMBL/GenBank/DDBJ databases">
        <title>Virgibacillus soli CC-YMP-6 genome.</title>
        <authorList>
            <person name="Miliotis G."/>
            <person name="Sengupta P."/>
            <person name="Hameed A."/>
            <person name="Chuvochina M."/>
            <person name="Mcdonagh F."/>
            <person name="Simpson A.C."/>
            <person name="Singh N.K."/>
            <person name="Rekha P.D."/>
            <person name="Raman K."/>
            <person name="Hugenholtz P."/>
            <person name="Venkateswaran K."/>
        </authorList>
    </citation>
    <scope>NUCLEOTIDE SEQUENCE [LARGE SCALE GENOMIC DNA]</scope>
    <source>
        <strain evidence="1 2">CC-YMP-6</strain>
    </source>
</reference>
<name>A0ABU5CPX8_9BACI</name>
<dbReference type="Gene3D" id="1.10.472.50">
    <property type="entry name" value="HD-domain/PDEase-like"/>
    <property type="match status" value="1"/>
</dbReference>
<dbReference type="SUPFAM" id="SSF109604">
    <property type="entry name" value="HD-domain/PDEase-like"/>
    <property type="match status" value="1"/>
</dbReference>